<reference evidence="1" key="1">
    <citation type="journal article" date="2019" name="bioRxiv">
        <title>The Genome of the Zebra Mussel, Dreissena polymorpha: A Resource for Invasive Species Research.</title>
        <authorList>
            <person name="McCartney M.A."/>
            <person name="Auch B."/>
            <person name="Kono T."/>
            <person name="Mallez S."/>
            <person name="Zhang Y."/>
            <person name="Obille A."/>
            <person name="Becker A."/>
            <person name="Abrahante J.E."/>
            <person name="Garbe J."/>
            <person name="Badalamenti J.P."/>
            <person name="Herman A."/>
            <person name="Mangelson H."/>
            <person name="Liachko I."/>
            <person name="Sullivan S."/>
            <person name="Sone E.D."/>
            <person name="Koren S."/>
            <person name="Silverstein K.A.T."/>
            <person name="Beckman K.B."/>
            <person name="Gohl D.M."/>
        </authorList>
    </citation>
    <scope>NUCLEOTIDE SEQUENCE</scope>
    <source>
        <strain evidence="1">Duluth1</strain>
        <tissue evidence="1">Whole animal</tissue>
    </source>
</reference>
<keyword evidence="2" id="KW-1185">Reference proteome</keyword>
<gene>
    <name evidence="1" type="ORF">DPMN_017329</name>
</gene>
<evidence type="ECO:0000313" key="1">
    <source>
        <dbReference type="EMBL" id="KAH3893185.1"/>
    </source>
</evidence>
<dbReference type="AlphaFoldDB" id="A0A9D4NF02"/>
<dbReference type="EMBL" id="JAIWYP010000001">
    <property type="protein sequence ID" value="KAH3893185.1"/>
    <property type="molecule type" value="Genomic_DNA"/>
</dbReference>
<accession>A0A9D4NF02</accession>
<sequence length="59" mass="6508">MCTCETLQISTVEKLSTNNGSQCCPDPTYSSPLFYRNCGASCELAGDISEMLFRSNWFG</sequence>
<proteinExistence type="predicted"/>
<dbReference type="Proteomes" id="UP000828390">
    <property type="component" value="Unassembled WGS sequence"/>
</dbReference>
<evidence type="ECO:0000313" key="2">
    <source>
        <dbReference type="Proteomes" id="UP000828390"/>
    </source>
</evidence>
<name>A0A9D4NF02_DREPO</name>
<comment type="caution">
    <text evidence="1">The sequence shown here is derived from an EMBL/GenBank/DDBJ whole genome shotgun (WGS) entry which is preliminary data.</text>
</comment>
<reference evidence="1" key="2">
    <citation type="submission" date="2020-11" db="EMBL/GenBank/DDBJ databases">
        <authorList>
            <person name="McCartney M.A."/>
            <person name="Auch B."/>
            <person name="Kono T."/>
            <person name="Mallez S."/>
            <person name="Becker A."/>
            <person name="Gohl D.M."/>
            <person name="Silverstein K.A.T."/>
            <person name="Koren S."/>
            <person name="Bechman K.B."/>
            <person name="Herman A."/>
            <person name="Abrahante J.E."/>
            <person name="Garbe J."/>
        </authorList>
    </citation>
    <scope>NUCLEOTIDE SEQUENCE</scope>
    <source>
        <strain evidence="1">Duluth1</strain>
        <tissue evidence="1">Whole animal</tissue>
    </source>
</reference>
<organism evidence="1 2">
    <name type="scientific">Dreissena polymorpha</name>
    <name type="common">Zebra mussel</name>
    <name type="synonym">Mytilus polymorpha</name>
    <dbReference type="NCBI Taxonomy" id="45954"/>
    <lineage>
        <taxon>Eukaryota</taxon>
        <taxon>Metazoa</taxon>
        <taxon>Spiralia</taxon>
        <taxon>Lophotrochozoa</taxon>
        <taxon>Mollusca</taxon>
        <taxon>Bivalvia</taxon>
        <taxon>Autobranchia</taxon>
        <taxon>Heteroconchia</taxon>
        <taxon>Euheterodonta</taxon>
        <taxon>Imparidentia</taxon>
        <taxon>Neoheterodontei</taxon>
        <taxon>Myida</taxon>
        <taxon>Dreissenoidea</taxon>
        <taxon>Dreissenidae</taxon>
        <taxon>Dreissena</taxon>
    </lineage>
</organism>
<protein>
    <submittedName>
        <fullName evidence="1">Uncharacterized protein</fullName>
    </submittedName>
</protein>